<organism evidence="1 2">
    <name type="scientific">Carbonactinospora thermoautotrophica</name>
    <dbReference type="NCBI Taxonomy" id="1469144"/>
    <lineage>
        <taxon>Bacteria</taxon>
        <taxon>Bacillati</taxon>
        <taxon>Actinomycetota</taxon>
        <taxon>Actinomycetes</taxon>
        <taxon>Kitasatosporales</taxon>
        <taxon>Carbonactinosporaceae</taxon>
        <taxon>Carbonactinospora</taxon>
    </lineage>
</organism>
<dbReference type="EMBL" id="LAXD01000001">
    <property type="protein sequence ID" value="KWX03042.1"/>
    <property type="molecule type" value="Genomic_DNA"/>
</dbReference>
<sequence>MTGAVHAPGERHRCSGFPLAGVLSTGVRLSTDRGVGVVAAGRTA</sequence>
<reference evidence="2" key="1">
    <citation type="submission" date="2015-04" db="EMBL/GenBank/DDBJ databases">
        <title>Physiological reanalysis, assessment of diazotrophy, and genome sequences of multiple isolates of Streptomyces thermoautotrophicus.</title>
        <authorList>
            <person name="MacKellar D.C."/>
            <person name="Lieber L."/>
            <person name="Norman J."/>
            <person name="Bolger A."/>
            <person name="Tobin C."/>
            <person name="Murray J.W."/>
            <person name="Chang R."/>
            <person name="Ford T."/>
            <person name="Nguyen P.Q."/>
            <person name="Woodward J."/>
            <person name="Permingeat H."/>
            <person name="Joshi N.S."/>
            <person name="Silver P.A."/>
            <person name="Usadel B."/>
            <person name="Rutherford A.W."/>
            <person name="Friesen M."/>
            <person name="Prell J."/>
        </authorList>
    </citation>
    <scope>NUCLEOTIDE SEQUENCE [LARGE SCALE GENOMIC DNA]</scope>
    <source>
        <strain evidence="2">H1</strain>
    </source>
</reference>
<evidence type="ECO:0000313" key="1">
    <source>
        <dbReference type="EMBL" id="KWX03042.1"/>
    </source>
</evidence>
<dbReference type="PATRIC" id="fig|1469144.10.peg.4386"/>
<accession>A0A132N0B0</accession>
<dbReference type="AlphaFoldDB" id="A0A132N0B0"/>
<evidence type="ECO:0000313" key="2">
    <source>
        <dbReference type="Proteomes" id="UP000070188"/>
    </source>
</evidence>
<keyword evidence="2" id="KW-1185">Reference proteome</keyword>
<dbReference type="Proteomes" id="UP000070188">
    <property type="component" value="Unassembled WGS sequence"/>
</dbReference>
<comment type="caution">
    <text evidence="1">The sequence shown here is derived from an EMBL/GenBank/DDBJ whole genome shotgun (WGS) entry which is preliminary data.</text>
</comment>
<proteinExistence type="predicted"/>
<gene>
    <name evidence="1" type="ORF">LI90_4092</name>
</gene>
<name>A0A132N0B0_9ACTN</name>
<protein>
    <submittedName>
        <fullName evidence="1">Uncharacterized protein</fullName>
    </submittedName>
</protein>